<name>A0AAW2MHA5_9LAMI</name>
<dbReference type="PANTHER" id="PTHR31513">
    <property type="entry name" value="EPHRIN TYPE-B RECEPTOR"/>
    <property type="match status" value="1"/>
</dbReference>
<feature type="transmembrane region" description="Helical" evidence="2">
    <location>
        <begin position="767"/>
        <end position="787"/>
    </location>
</feature>
<feature type="signal peptide" evidence="3">
    <location>
        <begin position="1"/>
        <end position="16"/>
    </location>
</feature>
<organism evidence="5">
    <name type="scientific">Sesamum angustifolium</name>
    <dbReference type="NCBI Taxonomy" id="2727405"/>
    <lineage>
        <taxon>Eukaryota</taxon>
        <taxon>Viridiplantae</taxon>
        <taxon>Streptophyta</taxon>
        <taxon>Embryophyta</taxon>
        <taxon>Tracheophyta</taxon>
        <taxon>Spermatophyta</taxon>
        <taxon>Magnoliopsida</taxon>
        <taxon>eudicotyledons</taxon>
        <taxon>Gunneridae</taxon>
        <taxon>Pentapetalae</taxon>
        <taxon>asterids</taxon>
        <taxon>lamiids</taxon>
        <taxon>Lamiales</taxon>
        <taxon>Pedaliaceae</taxon>
        <taxon>Sesamum</taxon>
    </lineage>
</organism>
<dbReference type="InterPro" id="IPR058316">
    <property type="entry name" value="DUF8003"/>
</dbReference>
<evidence type="ECO:0000256" key="1">
    <source>
        <dbReference type="SAM" id="MobiDB-lite"/>
    </source>
</evidence>
<feature type="chain" id="PRO_5043811345" description="DUF8003 domain-containing protein" evidence="3">
    <location>
        <begin position="17"/>
        <end position="1240"/>
    </location>
</feature>
<evidence type="ECO:0000313" key="5">
    <source>
        <dbReference type="EMBL" id="KAL0330740.1"/>
    </source>
</evidence>
<reference evidence="5" key="2">
    <citation type="journal article" date="2024" name="Plant">
        <title>Genomic evolution and insights into agronomic trait innovations of Sesamum species.</title>
        <authorList>
            <person name="Miao H."/>
            <person name="Wang L."/>
            <person name="Qu L."/>
            <person name="Liu H."/>
            <person name="Sun Y."/>
            <person name="Le M."/>
            <person name="Wang Q."/>
            <person name="Wei S."/>
            <person name="Zheng Y."/>
            <person name="Lin W."/>
            <person name="Duan Y."/>
            <person name="Cao H."/>
            <person name="Xiong S."/>
            <person name="Wang X."/>
            <person name="Wei L."/>
            <person name="Li C."/>
            <person name="Ma Q."/>
            <person name="Ju M."/>
            <person name="Zhao R."/>
            <person name="Li G."/>
            <person name="Mu C."/>
            <person name="Tian Q."/>
            <person name="Mei H."/>
            <person name="Zhang T."/>
            <person name="Gao T."/>
            <person name="Zhang H."/>
        </authorList>
    </citation>
    <scope>NUCLEOTIDE SEQUENCE</scope>
    <source>
        <strain evidence="5">G01</strain>
    </source>
</reference>
<evidence type="ECO:0000259" key="4">
    <source>
        <dbReference type="Pfam" id="PF26010"/>
    </source>
</evidence>
<feature type="region of interest" description="Disordered" evidence="1">
    <location>
        <begin position="165"/>
        <end position="191"/>
    </location>
</feature>
<sequence length="1240" mass="132385">MAISMLRFTLPPHVIGLVVVLLLSIAANPSSILALAESDFDLDFDSDILLFHQDYTPPAPPPPPPHPPSLSCESDLGGIGSLDTTCQIVSNLNLSKDVYVEGKGNFVISPNVTVNCSSFSGCELAINVTGNFTLGENSAIICGTFELVSDNASFGNGFAVNTTGLAGSPPPQTSGTPQGVDGAGGGHGGRGAACLKDKSKLPEDVWGGDAYSWSSLGKPWSYGSRGGTTSREVDYGGGGGGGIGIGRISACGGSGYAGGGGGRVSVDIFSRHDEPVIAVHGGSSLGCPENAGAAGTFYDAVPRSLTVSNNHLQSLLRLSSTIFNKCLSRNQARLLLSLLWSRVQVQGQISLLSGGGVLSFGLAHYSMSEFELLAEELLMSDSVIRESSLIHSNANPTGWNLSPGDCKLNAFCHYSSINIGPGSVLRVEIPRSSNSCKITSDVCYSFFSKLFFDLLVRTPKLYCDSQDSPAELLHPPEDCNVNSSLSFTLQVLFISIEPTISVHSGIISTTGMGCHGGIGQGIVLSNGLGSGGGHGGKGGMACYNDSCIEGGISYGDANLPCELGSGSGNDSLAMSTAGGGILKLISGYLNLLMDFSFHACSGFLGASIADISESGNLSSVGGHGSLSGGGGGGGGRIHFHWSDIPTGDVYWPLATVNGSILTGGGLGADQGHAGENGTVSGKACPKGLYGIFCEECPAGTYKNVTGSDRSLCFSCPRDELPNRAVYVHVRGGITETPCPYKCVSERYHMPHCYTALEELIYTFGGPWLFGLLLLGLLVLLALVLSVARMKFIGVDELPGPAPTQQGSQIDHSFPFLESLNEVLETNRVEESQSHVHRIYEGAFNAFVDEINALAAYHWWEGSVHSILCILAYPFAWSWQQWRRRMKLQKIREFVRSEYDHSCLRSCRSRALYEGLKVAATPDLMLAYVDFFLGGDEKRNDLPPSLHQRFPMSLLFGGDGSYMAPFSLHNDNIITSLMSQSVPPTTWYRFVAGLNAQLRLVRRGCLRSKFRPVIQWLETFANPALNGVHVDLAWFQATTDGYCHYGLLIYAVEEEIRVPSACLDGDTGIQQRSSALGVYLKDEPSNKIYLGQTQRSTDGNSRRKIDGGILDINSLKDLVGLVISILLLGDFSLVLLTLLQLYSFSLVDVFLVLFIIPLGVLLPFPAGINALFSHGPRRSAEGCYIDILEYLDEVAEPCVGLWLYVENKLADVIPIGTKSEINLYYQDAQLASYAYSCIIGT</sequence>
<dbReference type="Pfam" id="PF26010">
    <property type="entry name" value="DUF8003"/>
    <property type="match status" value="1"/>
</dbReference>
<feature type="domain" description="DUF8003" evidence="4">
    <location>
        <begin position="679"/>
        <end position="753"/>
    </location>
</feature>
<reference evidence="5" key="1">
    <citation type="submission" date="2020-06" db="EMBL/GenBank/DDBJ databases">
        <authorList>
            <person name="Li T."/>
            <person name="Hu X."/>
            <person name="Zhang T."/>
            <person name="Song X."/>
            <person name="Zhang H."/>
            <person name="Dai N."/>
            <person name="Sheng W."/>
            <person name="Hou X."/>
            <person name="Wei L."/>
        </authorList>
    </citation>
    <scope>NUCLEOTIDE SEQUENCE</scope>
    <source>
        <strain evidence="5">G01</strain>
        <tissue evidence="5">Leaf</tissue>
    </source>
</reference>
<keyword evidence="3" id="KW-0732">Signal</keyword>
<feature type="transmembrane region" description="Helical" evidence="2">
    <location>
        <begin position="1148"/>
        <end position="1171"/>
    </location>
</feature>
<feature type="transmembrane region" description="Helical" evidence="2">
    <location>
        <begin position="1117"/>
        <end position="1142"/>
    </location>
</feature>
<protein>
    <recommendedName>
        <fullName evidence="4">DUF8003 domain-containing protein</fullName>
    </recommendedName>
</protein>
<evidence type="ECO:0000256" key="3">
    <source>
        <dbReference type="SAM" id="SignalP"/>
    </source>
</evidence>
<dbReference type="AlphaFoldDB" id="A0AAW2MHA5"/>
<gene>
    <name evidence="5" type="ORF">Sangu_1619500</name>
</gene>
<keyword evidence="2" id="KW-0472">Membrane</keyword>
<dbReference type="PANTHER" id="PTHR31513:SF1">
    <property type="entry name" value="EPHRIN TYPE-B RECEPTOR"/>
    <property type="match status" value="1"/>
</dbReference>
<evidence type="ECO:0000256" key="2">
    <source>
        <dbReference type="SAM" id="Phobius"/>
    </source>
</evidence>
<proteinExistence type="predicted"/>
<comment type="caution">
    <text evidence="5">The sequence shown here is derived from an EMBL/GenBank/DDBJ whole genome shotgun (WGS) entry which is preliminary data.</text>
</comment>
<feature type="compositionally biased region" description="Gly residues" evidence="1">
    <location>
        <begin position="181"/>
        <end position="191"/>
    </location>
</feature>
<dbReference type="EMBL" id="JACGWK010000010">
    <property type="protein sequence ID" value="KAL0330740.1"/>
    <property type="molecule type" value="Genomic_DNA"/>
</dbReference>
<accession>A0AAW2MHA5</accession>
<keyword evidence="2" id="KW-0812">Transmembrane</keyword>
<keyword evidence="2" id="KW-1133">Transmembrane helix</keyword>